<evidence type="ECO:0000313" key="8">
    <source>
        <dbReference type="EMBL" id="SIT86984.1"/>
    </source>
</evidence>
<gene>
    <name evidence="8" type="ORF">SAMN05421849_2484</name>
</gene>
<keyword evidence="6" id="KW-0449">Lipoprotein</keyword>
<dbReference type="AlphaFoldDB" id="A0A1R3X8E6"/>
<evidence type="ECO:0000256" key="2">
    <source>
        <dbReference type="ARBA" id="ARBA00022475"/>
    </source>
</evidence>
<accession>A0A1R3X8E6</accession>
<evidence type="ECO:0000256" key="7">
    <source>
        <dbReference type="SAM" id="SignalP"/>
    </source>
</evidence>
<evidence type="ECO:0000256" key="6">
    <source>
        <dbReference type="ARBA" id="ARBA00023288"/>
    </source>
</evidence>
<evidence type="ECO:0000256" key="1">
    <source>
        <dbReference type="ARBA" id="ARBA00010296"/>
    </source>
</evidence>
<feature type="signal peptide" evidence="7">
    <location>
        <begin position="1"/>
        <end position="21"/>
    </location>
</feature>
<sequence length="48" mass="4933">MTTRLSLPALSLLCVALFALAACETTKGFGEDVETLGSGISQEAEEAS</sequence>
<dbReference type="GO" id="GO:0016020">
    <property type="term" value="C:membrane"/>
    <property type="evidence" value="ECO:0007669"/>
    <property type="project" value="InterPro"/>
</dbReference>
<protein>
    <submittedName>
        <fullName evidence="8">Entericidin EcnA/B family protein</fullName>
    </submittedName>
</protein>
<evidence type="ECO:0000256" key="4">
    <source>
        <dbReference type="ARBA" id="ARBA00023136"/>
    </source>
</evidence>
<keyword evidence="3 7" id="KW-0732">Signal</keyword>
<keyword evidence="9" id="KW-1185">Reference proteome</keyword>
<evidence type="ECO:0000256" key="5">
    <source>
        <dbReference type="ARBA" id="ARBA00023139"/>
    </source>
</evidence>
<dbReference type="Pfam" id="PF08085">
    <property type="entry name" value="Entericidin"/>
    <property type="match status" value="1"/>
</dbReference>
<comment type="similarity">
    <text evidence="1">Belongs to the EcnA/EcnB lipoprotein family.</text>
</comment>
<dbReference type="EMBL" id="FTPS01000003">
    <property type="protein sequence ID" value="SIT86984.1"/>
    <property type="molecule type" value="Genomic_DNA"/>
</dbReference>
<keyword evidence="2" id="KW-1003">Cell membrane</keyword>
<dbReference type="Proteomes" id="UP000192455">
    <property type="component" value="Unassembled WGS sequence"/>
</dbReference>
<dbReference type="GO" id="GO:0009636">
    <property type="term" value="P:response to toxic substance"/>
    <property type="evidence" value="ECO:0007669"/>
    <property type="project" value="InterPro"/>
</dbReference>
<dbReference type="RefSeq" id="WP_143733104.1">
    <property type="nucleotide sequence ID" value="NZ_FTPS01000003.1"/>
</dbReference>
<name>A0A1R3X8E6_9RHOB</name>
<evidence type="ECO:0000256" key="3">
    <source>
        <dbReference type="ARBA" id="ARBA00022729"/>
    </source>
</evidence>
<feature type="chain" id="PRO_5011961106" evidence="7">
    <location>
        <begin position="22"/>
        <end position="48"/>
    </location>
</feature>
<evidence type="ECO:0000313" key="9">
    <source>
        <dbReference type="Proteomes" id="UP000192455"/>
    </source>
</evidence>
<proteinExistence type="inferred from homology"/>
<dbReference type="InterPro" id="IPR012556">
    <property type="entry name" value="Entericidin"/>
</dbReference>
<organism evidence="8 9">
    <name type="scientific">Pontibaca methylaminivorans</name>
    <dbReference type="NCBI Taxonomy" id="515897"/>
    <lineage>
        <taxon>Bacteria</taxon>
        <taxon>Pseudomonadati</taxon>
        <taxon>Pseudomonadota</taxon>
        <taxon>Alphaproteobacteria</taxon>
        <taxon>Rhodobacterales</taxon>
        <taxon>Roseobacteraceae</taxon>
        <taxon>Pontibaca</taxon>
    </lineage>
</organism>
<keyword evidence="4" id="KW-0472">Membrane</keyword>
<reference evidence="8 9" key="1">
    <citation type="submission" date="2017-01" db="EMBL/GenBank/DDBJ databases">
        <authorList>
            <person name="Mah S.A."/>
            <person name="Swanson W.J."/>
            <person name="Moy G.W."/>
            <person name="Vacquier V.D."/>
        </authorList>
    </citation>
    <scope>NUCLEOTIDE SEQUENCE [LARGE SCALE GENOMIC DNA]</scope>
    <source>
        <strain evidence="8 9">DSM 21219</strain>
    </source>
</reference>
<keyword evidence="5" id="KW-0564">Palmitate</keyword>
<dbReference type="PROSITE" id="PS51257">
    <property type="entry name" value="PROKAR_LIPOPROTEIN"/>
    <property type="match status" value="1"/>
</dbReference>